<dbReference type="AlphaFoldDB" id="A2EUI3"/>
<dbReference type="InParanoid" id="A2EUI3"/>
<feature type="compositionally biased region" description="Basic and acidic residues" evidence="2">
    <location>
        <begin position="276"/>
        <end position="291"/>
    </location>
</feature>
<dbReference type="RefSeq" id="XP_001315908.1">
    <property type="nucleotide sequence ID" value="XM_001315873.1"/>
</dbReference>
<dbReference type="KEGG" id="tva:4761531"/>
<evidence type="ECO:0000256" key="1">
    <source>
        <dbReference type="SAM" id="Coils"/>
    </source>
</evidence>
<feature type="region of interest" description="Disordered" evidence="2">
    <location>
        <begin position="271"/>
        <end position="291"/>
    </location>
</feature>
<gene>
    <name evidence="3" type="ORF">TVAG_031840</name>
</gene>
<evidence type="ECO:0000256" key="2">
    <source>
        <dbReference type="SAM" id="MobiDB-lite"/>
    </source>
</evidence>
<sequence>MSYSEDISTRLGQLEKKYNTLQKIVMHNIKDDELSRLQDQVHEIDVSLTKLTSIVNNEIMKIKSMIDLSIDDLDSKINIKIEDKMPDLDEVNDKIETLQEESFIFHQQVADDTVIINERFSYLETIVNKLKIDNLTTIENKFQNVQNTNNNLTEFVNKDVEDKLKELRDLVENKCNDLDSKIDECKQHEEEDFKILDYKDKDLQKQIDDLRKLIETNNIQAECPTRRIDLNDNNKINELENKIDNIKREKDDESKKLNDFIGNLQNLLKDMQNNEPVEKKKDENVVELKNK</sequence>
<dbReference type="Proteomes" id="UP000001542">
    <property type="component" value="Unassembled WGS sequence"/>
</dbReference>
<name>A2EUI3_TRIV3</name>
<dbReference type="SMR" id="A2EUI3"/>
<reference evidence="3" key="1">
    <citation type="submission" date="2006-10" db="EMBL/GenBank/DDBJ databases">
        <authorList>
            <person name="Amadeo P."/>
            <person name="Zhao Q."/>
            <person name="Wortman J."/>
            <person name="Fraser-Liggett C."/>
            <person name="Carlton J."/>
        </authorList>
    </citation>
    <scope>NUCLEOTIDE SEQUENCE</scope>
    <source>
        <strain evidence="3">G3</strain>
    </source>
</reference>
<dbReference type="EMBL" id="DS113497">
    <property type="protein sequence ID" value="EAY03685.1"/>
    <property type="molecule type" value="Genomic_DNA"/>
</dbReference>
<proteinExistence type="predicted"/>
<dbReference type="VEuPathDB" id="TrichDB:TVAGG3_0363370"/>
<protein>
    <submittedName>
        <fullName evidence="3">Uncharacterized protein</fullName>
    </submittedName>
</protein>
<feature type="coiled-coil region" evidence="1">
    <location>
        <begin position="229"/>
        <end position="256"/>
    </location>
</feature>
<organism evidence="3 4">
    <name type="scientific">Trichomonas vaginalis (strain ATCC PRA-98 / G3)</name>
    <dbReference type="NCBI Taxonomy" id="412133"/>
    <lineage>
        <taxon>Eukaryota</taxon>
        <taxon>Metamonada</taxon>
        <taxon>Parabasalia</taxon>
        <taxon>Trichomonadida</taxon>
        <taxon>Trichomonadidae</taxon>
        <taxon>Trichomonas</taxon>
    </lineage>
</organism>
<evidence type="ECO:0000313" key="4">
    <source>
        <dbReference type="Proteomes" id="UP000001542"/>
    </source>
</evidence>
<evidence type="ECO:0000313" key="3">
    <source>
        <dbReference type="EMBL" id="EAY03685.1"/>
    </source>
</evidence>
<accession>A2EUI3</accession>
<dbReference type="VEuPathDB" id="TrichDB:TVAG_031840"/>
<keyword evidence="1" id="KW-0175">Coiled coil</keyword>
<reference evidence="3" key="2">
    <citation type="journal article" date="2007" name="Science">
        <title>Draft genome sequence of the sexually transmitted pathogen Trichomonas vaginalis.</title>
        <authorList>
            <person name="Carlton J.M."/>
            <person name="Hirt R.P."/>
            <person name="Silva J.C."/>
            <person name="Delcher A.L."/>
            <person name="Schatz M."/>
            <person name="Zhao Q."/>
            <person name="Wortman J.R."/>
            <person name="Bidwell S.L."/>
            <person name="Alsmark U.C.M."/>
            <person name="Besteiro S."/>
            <person name="Sicheritz-Ponten T."/>
            <person name="Noel C.J."/>
            <person name="Dacks J.B."/>
            <person name="Foster P.G."/>
            <person name="Simillion C."/>
            <person name="Van de Peer Y."/>
            <person name="Miranda-Saavedra D."/>
            <person name="Barton G.J."/>
            <person name="Westrop G.D."/>
            <person name="Mueller S."/>
            <person name="Dessi D."/>
            <person name="Fiori P.L."/>
            <person name="Ren Q."/>
            <person name="Paulsen I."/>
            <person name="Zhang H."/>
            <person name="Bastida-Corcuera F.D."/>
            <person name="Simoes-Barbosa A."/>
            <person name="Brown M.T."/>
            <person name="Hayes R.D."/>
            <person name="Mukherjee M."/>
            <person name="Okumura C.Y."/>
            <person name="Schneider R."/>
            <person name="Smith A.J."/>
            <person name="Vanacova S."/>
            <person name="Villalvazo M."/>
            <person name="Haas B.J."/>
            <person name="Pertea M."/>
            <person name="Feldblyum T.V."/>
            <person name="Utterback T.R."/>
            <person name="Shu C.L."/>
            <person name="Osoegawa K."/>
            <person name="de Jong P.J."/>
            <person name="Hrdy I."/>
            <person name="Horvathova L."/>
            <person name="Zubacova Z."/>
            <person name="Dolezal P."/>
            <person name="Malik S.B."/>
            <person name="Logsdon J.M. Jr."/>
            <person name="Henze K."/>
            <person name="Gupta A."/>
            <person name="Wang C.C."/>
            <person name="Dunne R.L."/>
            <person name="Upcroft J.A."/>
            <person name="Upcroft P."/>
            <person name="White O."/>
            <person name="Salzberg S.L."/>
            <person name="Tang P."/>
            <person name="Chiu C.-H."/>
            <person name="Lee Y.-S."/>
            <person name="Embley T.M."/>
            <person name="Coombs G.H."/>
            <person name="Mottram J.C."/>
            <person name="Tachezy J."/>
            <person name="Fraser-Liggett C.M."/>
            <person name="Johnson P.J."/>
        </authorList>
    </citation>
    <scope>NUCLEOTIDE SEQUENCE [LARGE SCALE GENOMIC DNA]</scope>
    <source>
        <strain evidence="3">G3</strain>
    </source>
</reference>
<feature type="coiled-coil region" evidence="1">
    <location>
        <begin position="157"/>
        <end position="191"/>
    </location>
</feature>
<keyword evidence="4" id="KW-1185">Reference proteome</keyword>